<evidence type="ECO:0000313" key="3">
    <source>
        <dbReference type="EMBL" id="QBN17926.1"/>
    </source>
</evidence>
<accession>A0A4P6Y6E8</accession>
<sequence>MKKSIFAFLLSTSLFLSSCATIVSGSKQNVKFASNPSSATIFIDEVEVGKTPFEIKLTRNSEHAVQIKLEGYQTYETTLTKKFNAWYLGNILIGGIIGLIIDPITGAIYNLSPDQINAQMTAGTVFNTDKKGVYVAVALQADPNWNKVGQLEIVGN</sequence>
<dbReference type="RefSeq" id="WP_133275457.1">
    <property type="nucleotide sequence ID" value="NZ_CP037933.1"/>
</dbReference>
<evidence type="ECO:0000313" key="4">
    <source>
        <dbReference type="Proteomes" id="UP000291124"/>
    </source>
</evidence>
<reference evidence="4" key="1">
    <citation type="submission" date="2019-03" db="EMBL/GenBank/DDBJ databases">
        <title>Flavobacterium sp.</title>
        <authorList>
            <person name="Kim H."/>
        </authorList>
    </citation>
    <scope>NUCLEOTIDE SEQUENCE [LARGE SCALE GENOMIC DNA]</scope>
    <source>
        <strain evidence="4">GS13</strain>
    </source>
</reference>
<protein>
    <submittedName>
        <fullName evidence="3">PEGA domain-containing protein</fullName>
    </submittedName>
</protein>
<name>A0A4P6Y6E8_9FLAO</name>
<keyword evidence="1" id="KW-0732">Signal</keyword>
<dbReference type="Proteomes" id="UP000291124">
    <property type="component" value="Chromosome"/>
</dbReference>
<evidence type="ECO:0000259" key="2">
    <source>
        <dbReference type="Pfam" id="PF08308"/>
    </source>
</evidence>
<evidence type="ECO:0000256" key="1">
    <source>
        <dbReference type="SAM" id="SignalP"/>
    </source>
</evidence>
<feature type="chain" id="PRO_5020251206" evidence="1">
    <location>
        <begin position="23"/>
        <end position="156"/>
    </location>
</feature>
<feature type="domain" description="PEGA" evidence="2">
    <location>
        <begin position="30"/>
        <end position="80"/>
    </location>
</feature>
<dbReference type="PROSITE" id="PS51257">
    <property type="entry name" value="PROKAR_LIPOPROTEIN"/>
    <property type="match status" value="1"/>
</dbReference>
<dbReference type="AlphaFoldDB" id="A0A4P6Y6E8"/>
<dbReference type="KEGG" id="fnk:E1750_03615"/>
<dbReference type="EMBL" id="CP037933">
    <property type="protein sequence ID" value="QBN17926.1"/>
    <property type="molecule type" value="Genomic_DNA"/>
</dbReference>
<dbReference type="Pfam" id="PF08308">
    <property type="entry name" value="PEGA"/>
    <property type="match status" value="1"/>
</dbReference>
<gene>
    <name evidence="3" type="ORF">E1750_03615</name>
</gene>
<organism evidence="3 4">
    <name type="scientific">Flavobacterium nackdongense</name>
    <dbReference type="NCBI Taxonomy" id="2547394"/>
    <lineage>
        <taxon>Bacteria</taxon>
        <taxon>Pseudomonadati</taxon>
        <taxon>Bacteroidota</taxon>
        <taxon>Flavobacteriia</taxon>
        <taxon>Flavobacteriales</taxon>
        <taxon>Flavobacteriaceae</taxon>
        <taxon>Flavobacterium</taxon>
    </lineage>
</organism>
<dbReference type="OrthoDB" id="1524740at2"/>
<feature type="signal peptide" evidence="1">
    <location>
        <begin position="1"/>
        <end position="22"/>
    </location>
</feature>
<proteinExistence type="predicted"/>
<dbReference type="InterPro" id="IPR013229">
    <property type="entry name" value="PEGA"/>
</dbReference>
<keyword evidence="4" id="KW-1185">Reference proteome</keyword>